<dbReference type="RefSeq" id="WP_370685691.1">
    <property type="nucleotide sequence ID" value="NZ_BHWB01000002.1"/>
</dbReference>
<dbReference type="EMBL" id="BHWB01000002">
    <property type="protein sequence ID" value="GCB33793.1"/>
    <property type="molecule type" value="Genomic_DNA"/>
</dbReference>
<reference evidence="2 3" key="1">
    <citation type="submission" date="2018-10" db="EMBL/GenBank/DDBJ databases">
        <title>Draft Genome Sequence of Bacteroides sp. KCTC 15687.</title>
        <authorList>
            <person name="Yu S.Y."/>
            <person name="Kim J.S."/>
            <person name="Oh B.S."/>
            <person name="Park S.H."/>
            <person name="Kang S.W."/>
            <person name="Park J.E."/>
            <person name="Choi S.H."/>
            <person name="Han K.I."/>
            <person name="Lee K.C."/>
            <person name="Eom M.K."/>
            <person name="Suh M.K."/>
            <person name="Lee D.H."/>
            <person name="Yoon H."/>
            <person name="Kim B."/>
            <person name="Yang S.J."/>
            <person name="Lee J.S."/>
            <person name="Lee J.H."/>
        </authorList>
    </citation>
    <scope>NUCLEOTIDE SEQUENCE [LARGE SCALE GENOMIC DNA]</scope>
    <source>
        <strain evidence="2 3">KCTC 15687</strain>
    </source>
</reference>
<dbReference type="InterPro" id="IPR014820">
    <property type="entry name" value="PriCT_1"/>
</dbReference>
<gene>
    <name evidence="2" type="ORF">KGMB02408_07380</name>
</gene>
<comment type="caution">
    <text evidence="2">The sequence shown here is derived from an EMBL/GenBank/DDBJ whole genome shotgun (WGS) entry which is preliminary data.</text>
</comment>
<name>A0A401LQP3_9BACE</name>
<organism evidence="2 3">
    <name type="scientific">Bacteroides faecalis</name>
    <dbReference type="NCBI Taxonomy" id="2447885"/>
    <lineage>
        <taxon>Bacteria</taxon>
        <taxon>Pseudomonadati</taxon>
        <taxon>Bacteroidota</taxon>
        <taxon>Bacteroidia</taxon>
        <taxon>Bacteroidales</taxon>
        <taxon>Bacteroidaceae</taxon>
        <taxon>Bacteroides</taxon>
    </lineage>
</organism>
<evidence type="ECO:0000259" key="1">
    <source>
        <dbReference type="Pfam" id="PF08708"/>
    </source>
</evidence>
<evidence type="ECO:0000313" key="2">
    <source>
        <dbReference type="EMBL" id="GCB33793.1"/>
    </source>
</evidence>
<dbReference type="Pfam" id="PF08708">
    <property type="entry name" value="PriCT_1"/>
    <property type="match status" value="1"/>
</dbReference>
<proteinExistence type="predicted"/>
<dbReference type="AlphaFoldDB" id="A0A401LQP3"/>
<accession>A0A401LQP3</accession>
<protein>
    <recommendedName>
        <fullName evidence="1">Primase C-terminal 1 domain-containing protein</fullName>
    </recommendedName>
</protein>
<keyword evidence="3" id="KW-1185">Reference proteome</keyword>
<sequence length="75" mass="8814">MNSTNSQKTFGNIVPDKTKTKVSQKEIKLFLSSYIFLKPLINEQRHTNLFKLAYKACRRGYPHESILREINPFIK</sequence>
<feature type="domain" description="Primase C-terminal 1" evidence="1">
    <location>
        <begin position="34"/>
        <end position="70"/>
    </location>
</feature>
<dbReference type="Proteomes" id="UP000288079">
    <property type="component" value="Unassembled WGS sequence"/>
</dbReference>
<evidence type="ECO:0000313" key="3">
    <source>
        <dbReference type="Proteomes" id="UP000288079"/>
    </source>
</evidence>